<feature type="chain" id="PRO_5038055769" evidence="8">
    <location>
        <begin position="24"/>
        <end position="1263"/>
    </location>
</feature>
<keyword evidence="2" id="KW-0805">Transcription regulation</keyword>
<dbReference type="SUPFAM" id="SSF46689">
    <property type="entry name" value="Homeodomain-like"/>
    <property type="match status" value="1"/>
</dbReference>
<dbReference type="Pfam" id="PF07495">
    <property type="entry name" value="Y_Y_Y"/>
    <property type="match status" value="1"/>
</dbReference>
<name>A0A928BRX3_XYLRU</name>
<evidence type="ECO:0000256" key="2">
    <source>
        <dbReference type="ARBA" id="ARBA00023015"/>
    </source>
</evidence>
<dbReference type="PROSITE" id="PS50110">
    <property type="entry name" value="RESPONSE_REGULATORY"/>
    <property type="match status" value="1"/>
</dbReference>
<feature type="domain" description="Response regulatory" evidence="10">
    <location>
        <begin position="941"/>
        <end position="1058"/>
    </location>
</feature>
<dbReference type="Proteomes" id="UP000763088">
    <property type="component" value="Unassembled WGS sequence"/>
</dbReference>
<keyword evidence="3" id="KW-0238">DNA-binding</keyword>
<dbReference type="InterPro" id="IPR011006">
    <property type="entry name" value="CheY-like_superfamily"/>
</dbReference>
<evidence type="ECO:0000256" key="1">
    <source>
        <dbReference type="ARBA" id="ARBA00022553"/>
    </source>
</evidence>
<dbReference type="InterPro" id="IPR011110">
    <property type="entry name" value="Reg_prop"/>
</dbReference>
<organism evidence="11 12">
    <name type="scientific">Xylanibacter ruminicola</name>
    <name type="common">Prevotella ruminicola</name>
    <dbReference type="NCBI Taxonomy" id="839"/>
    <lineage>
        <taxon>Bacteria</taxon>
        <taxon>Pseudomonadati</taxon>
        <taxon>Bacteroidota</taxon>
        <taxon>Bacteroidia</taxon>
        <taxon>Bacteroidales</taxon>
        <taxon>Prevotellaceae</taxon>
        <taxon>Xylanibacter</taxon>
    </lineage>
</organism>
<dbReference type="InterPro" id="IPR001789">
    <property type="entry name" value="Sig_transdc_resp-reg_receiver"/>
</dbReference>
<comment type="caution">
    <text evidence="11">The sequence shown here is derived from an EMBL/GenBank/DDBJ whole genome shotgun (WGS) entry which is preliminary data.</text>
</comment>
<evidence type="ECO:0000256" key="8">
    <source>
        <dbReference type="SAM" id="SignalP"/>
    </source>
</evidence>
<dbReference type="EMBL" id="SUYD01000001">
    <property type="protein sequence ID" value="MBE6264997.1"/>
    <property type="molecule type" value="Genomic_DNA"/>
</dbReference>
<sequence>MTMMKTIKKLLIFLMLALPVAVAADYLFKTLEARDGLTSSQVNCILKDSRGYMWFGTPAGLYRFDGYTFRNFQSDSQNGSSLSDSYINSIQETLDGNLLIETASGYCIYHPQTESFERDMKQAFARFGIETIPSVVYVDKHKNLWGAIPNKGVVCYNQQQQLLYEFGYTDDTRGVPQGVVCSISECKEGALIVYEDGKIACCDVMHQQNCLWVVEGIPALRDHKTKSLRAFADENDNVWLYGQGTLVMYDKQKGAWDYTVSQRLGVTGLGVDRNINGMAGNQGSIWIGSDQLGLLRMDPKTYETEPVQPRNINEKQLITDNIGIQSVYMDDTGLLWVGTEKSGVAYTGKYIYRFGSDLLGDVTAMAQHADGSIWYGTSDKGVIGFNGQLASLKVSCMGNTPDGSIWIGSKRNGLTRIKDGVSTIYSVAKDSVRTIIDDHINDLTTDKIGNLWIATNGGLQVYNPRMNSFSSYTRENGKLSTNSITCLFYKQDATENNLLIGTSEGLIILNLSTTEKKVYTGNSTNLKSFTNNYITQIFQDSRGLIWVGTREGLNILNLETDELDYLTEKQGLCNNNICGIAEDKNHCIWVTTSRGVSRIVIQRNHEEGVNNYGLYNYTTADGLQSNEFNMGSILTKQDGEVLLGGLYGVNWVLHREGAEKEELPRVMLTQLFIGEEEVLAGHEYHGKVILNQALNETSRIDLSHSQNTFTIKFAAGNYNQSERLQFMYWMEGRDEDWRNGDALTHGVTFNNLKAGSYILHVKAINAEGAVSTQERVIEINVERHFLLSWWMITAYVIVLALIIYFWRIGINQLKAIKHRKEAVIRELKLQREEIKAASDDLRQPMARMTSIIGNLSEKEKSLEEKEQLNALHSQMLQVITRVADMQMNLEHPEERAKNNVQDRLTMNNKGEIELPEIASEVLTTETSRSRAAMDSPTAKFTVIMIDDNEEFLEFAAARLKYVYNFHVYNDIEKAAEDLEQMKCDLVVCKQEMFGMTGSDLCNQLKTNYITQNMKFILMTDTVLTPQDMRSKNITLSADDYLAKPFNMQEATMRFNKVLGLGAVQVDNDLIEGAETRRLESNSSSMTTATETMDAGDIETTALAEVGADDPMNKVETVVKNPRSQQNTNNLPEGIKAYDADEEEGGGNDFSMMDAMDRQLIKNIEQYVLQNMSRGQISLEEMAYAMGMGRVPFFHRVRSLTNKTPAELVRDMRLKHACILLKRTNINMSELASNIGFMTAENFINIFKEKFGMTPLEYRLQHRK</sequence>
<dbReference type="GO" id="GO:0000155">
    <property type="term" value="F:phosphorelay sensor kinase activity"/>
    <property type="evidence" value="ECO:0007669"/>
    <property type="project" value="TreeGrafter"/>
</dbReference>
<dbReference type="PROSITE" id="PS00041">
    <property type="entry name" value="HTH_ARAC_FAMILY_1"/>
    <property type="match status" value="1"/>
</dbReference>
<dbReference type="PANTHER" id="PTHR43547">
    <property type="entry name" value="TWO-COMPONENT HISTIDINE KINASE"/>
    <property type="match status" value="1"/>
</dbReference>
<evidence type="ECO:0000256" key="6">
    <source>
        <dbReference type="SAM" id="Coils"/>
    </source>
</evidence>
<feature type="domain" description="HTH araC/xylS-type" evidence="9">
    <location>
        <begin position="1161"/>
        <end position="1260"/>
    </location>
</feature>
<evidence type="ECO:0000256" key="5">
    <source>
        <dbReference type="PROSITE-ProRule" id="PRU00169"/>
    </source>
</evidence>
<keyword evidence="7" id="KW-0812">Transmembrane</keyword>
<dbReference type="SUPFAM" id="SSF52172">
    <property type="entry name" value="CheY-like"/>
    <property type="match status" value="1"/>
</dbReference>
<dbReference type="InterPro" id="IPR018062">
    <property type="entry name" value="HTH_AraC-typ_CS"/>
</dbReference>
<dbReference type="SUPFAM" id="SSF63829">
    <property type="entry name" value="Calcium-dependent phosphotriesterase"/>
    <property type="match status" value="3"/>
</dbReference>
<keyword evidence="1" id="KW-0597">Phosphoprotein</keyword>
<dbReference type="GO" id="GO:0043565">
    <property type="term" value="F:sequence-specific DNA binding"/>
    <property type="evidence" value="ECO:0007669"/>
    <property type="project" value="InterPro"/>
</dbReference>
<evidence type="ECO:0000313" key="11">
    <source>
        <dbReference type="EMBL" id="MBE6264997.1"/>
    </source>
</evidence>
<evidence type="ECO:0000256" key="7">
    <source>
        <dbReference type="SAM" id="Phobius"/>
    </source>
</evidence>
<dbReference type="PANTHER" id="PTHR43547:SF2">
    <property type="entry name" value="HYBRID SIGNAL TRANSDUCTION HISTIDINE KINASE C"/>
    <property type="match status" value="1"/>
</dbReference>
<dbReference type="Pfam" id="PF12833">
    <property type="entry name" value="HTH_18"/>
    <property type="match status" value="1"/>
</dbReference>
<dbReference type="Gene3D" id="2.130.10.10">
    <property type="entry name" value="YVTN repeat-like/Quinoprotein amine dehydrogenase"/>
    <property type="match status" value="2"/>
</dbReference>
<dbReference type="SMART" id="SM00448">
    <property type="entry name" value="REC"/>
    <property type="match status" value="1"/>
</dbReference>
<keyword evidence="4" id="KW-0804">Transcription</keyword>
<dbReference type="InterPro" id="IPR011123">
    <property type="entry name" value="Y_Y_Y"/>
</dbReference>
<comment type="caution">
    <text evidence="5">Lacks conserved residue(s) required for the propagation of feature annotation.</text>
</comment>
<dbReference type="Pfam" id="PF00072">
    <property type="entry name" value="Response_reg"/>
    <property type="match status" value="1"/>
</dbReference>
<dbReference type="AlphaFoldDB" id="A0A928BRX3"/>
<dbReference type="GO" id="GO:0003700">
    <property type="term" value="F:DNA-binding transcription factor activity"/>
    <property type="evidence" value="ECO:0007669"/>
    <property type="project" value="InterPro"/>
</dbReference>
<dbReference type="SMART" id="SM00342">
    <property type="entry name" value="HTH_ARAC"/>
    <property type="match status" value="1"/>
</dbReference>
<dbReference type="Pfam" id="PF07494">
    <property type="entry name" value="Reg_prop"/>
    <property type="match status" value="3"/>
</dbReference>
<evidence type="ECO:0000259" key="9">
    <source>
        <dbReference type="PROSITE" id="PS01124"/>
    </source>
</evidence>
<evidence type="ECO:0000313" key="12">
    <source>
        <dbReference type="Proteomes" id="UP000763088"/>
    </source>
</evidence>
<dbReference type="InterPro" id="IPR018060">
    <property type="entry name" value="HTH_AraC"/>
</dbReference>
<keyword evidence="8" id="KW-0732">Signal</keyword>
<dbReference type="Gene3D" id="1.10.10.60">
    <property type="entry name" value="Homeodomain-like"/>
    <property type="match status" value="1"/>
</dbReference>
<keyword evidence="6" id="KW-0175">Coiled coil</keyword>
<evidence type="ECO:0000256" key="3">
    <source>
        <dbReference type="ARBA" id="ARBA00023125"/>
    </source>
</evidence>
<protein>
    <submittedName>
        <fullName evidence="11">Helix-turn-helix domain-containing protein</fullName>
    </submittedName>
</protein>
<dbReference type="InterPro" id="IPR015943">
    <property type="entry name" value="WD40/YVTN_repeat-like_dom_sf"/>
</dbReference>
<dbReference type="InterPro" id="IPR013783">
    <property type="entry name" value="Ig-like_fold"/>
</dbReference>
<dbReference type="InterPro" id="IPR009057">
    <property type="entry name" value="Homeodomain-like_sf"/>
</dbReference>
<evidence type="ECO:0000259" key="10">
    <source>
        <dbReference type="PROSITE" id="PS50110"/>
    </source>
</evidence>
<proteinExistence type="predicted"/>
<gene>
    <name evidence="11" type="ORF">E7102_00790</name>
</gene>
<keyword evidence="7" id="KW-0472">Membrane</keyword>
<dbReference type="CDD" id="cd00156">
    <property type="entry name" value="REC"/>
    <property type="match status" value="1"/>
</dbReference>
<evidence type="ECO:0000256" key="4">
    <source>
        <dbReference type="ARBA" id="ARBA00023163"/>
    </source>
</evidence>
<feature type="coiled-coil region" evidence="6">
    <location>
        <begin position="810"/>
        <end position="840"/>
    </location>
</feature>
<dbReference type="Gene3D" id="2.60.40.10">
    <property type="entry name" value="Immunoglobulins"/>
    <property type="match status" value="1"/>
</dbReference>
<keyword evidence="7" id="KW-1133">Transmembrane helix</keyword>
<reference evidence="11" key="1">
    <citation type="submission" date="2019-04" db="EMBL/GenBank/DDBJ databases">
        <title>Evolution of Biomass-Degrading Anaerobic Consortia Revealed by Metagenomics.</title>
        <authorList>
            <person name="Peng X."/>
        </authorList>
    </citation>
    <scope>NUCLEOTIDE SEQUENCE</scope>
    <source>
        <strain evidence="11">SIG141</strain>
    </source>
</reference>
<feature type="signal peptide" evidence="8">
    <location>
        <begin position="1"/>
        <end position="23"/>
    </location>
</feature>
<accession>A0A928BRX3</accession>
<dbReference type="Gene3D" id="3.40.50.2300">
    <property type="match status" value="1"/>
</dbReference>
<feature type="transmembrane region" description="Helical" evidence="7">
    <location>
        <begin position="787"/>
        <end position="810"/>
    </location>
</feature>
<dbReference type="PROSITE" id="PS01124">
    <property type="entry name" value="HTH_ARAC_FAMILY_2"/>
    <property type="match status" value="1"/>
</dbReference>